<keyword evidence="7" id="KW-0378">Hydrolase</keyword>
<dbReference type="PANTHER" id="PTHR42998">
    <property type="entry name" value="TYPE I RESTRICTION ENZYME HINDVIIP M PROTEIN-RELATED"/>
    <property type="match status" value="1"/>
</dbReference>
<dbReference type="Pfam" id="PF02384">
    <property type="entry name" value="N6_Mtase"/>
    <property type="match status" value="1"/>
</dbReference>
<comment type="similarity">
    <text evidence="1">Belongs to the type-I restriction system S methylase family.</text>
</comment>
<evidence type="ECO:0000313" key="8">
    <source>
        <dbReference type="Proteomes" id="UP000288351"/>
    </source>
</evidence>
<accession>A0A401R4J1</accession>
<dbReference type="Gene3D" id="3.90.220.20">
    <property type="entry name" value="DNA methylase specificity domains"/>
    <property type="match status" value="1"/>
</dbReference>
<evidence type="ECO:0000259" key="5">
    <source>
        <dbReference type="Pfam" id="PF01420"/>
    </source>
</evidence>
<dbReference type="InterPro" id="IPR003356">
    <property type="entry name" value="DNA_methylase_A-5"/>
</dbReference>
<dbReference type="PANTHER" id="PTHR42998:SF1">
    <property type="entry name" value="TYPE I RESTRICTION ENZYME HINDI METHYLASE SUBUNIT"/>
    <property type="match status" value="1"/>
</dbReference>
<dbReference type="SUPFAM" id="SSF53335">
    <property type="entry name" value="S-adenosyl-L-methionine-dependent methyltransferases"/>
    <property type="match status" value="1"/>
</dbReference>
<dbReference type="SUPFAM" id="SSF116734">
    <property type="entry name" value="DNA methylase specificity domain"/>
    <property type="match status" value="1"/>
</dbReference>
<dbReference type="GO" id="GO:0004519">
    <property type="term" value="F:endonuclease activity"/>
    <property type="evidence" value="ECO:0007669"/>
    <property type="project" value="UniProtKB-KW"/>
</dbReference>
<keyword evidence="3" id="KW-0238">DNA-binding</keyword>
<feature type="coiled-coil region" evidence="4">
    <location>
        <begin position="664"/>
        <end position="691"/>
    </location>
</feature>
<keyword evidence="7" id="KW-0255">Endonuclease</keyword>
<dbReference type="EMBL" id="BHXC01000006">
    <property type="protein sequence ID" value="GCB92555.1"/>
    <property type="molecule type" value="Genomic_DNA"/>
</dbReference>
<keyword evidence="7" id="KW-0540">Nuclease</keyword>
<reference evidence="7 8" key="1">
    <citation type="journal article" date="2019" name="Microbiol. Resour. Announc.">
        <title>Draft Genome Sequence of the Most Traditional epsilon-Poly-l-Lysine Producer, Streptomyces albulus NBRC14147.</title>
        <authorList>
            <person name="Yamanaka K."/>
            <person name="Hamano Y."/>
        </authorList>
    </citation>
    <scope>NUCLEOTIDE SEQUENCE [LARGE SCALE GENOMIC DNA]</scope>
    <source>
        <strain evidence="7 8">NBRC 14147</strain>
    </source>
</reference>
<evidence type="ECO:0000259" key="6">
    <source>
        <dbReference type="Pfam" id="PF02384"/>
    </source>
</evidence>
<keyword evidence="4" id="KW-0175">Coiled coil</keyword>
<gene>
    <name evidence="7" type="primary">hsdM_2</name>
    <name evidence="7" type="ORF">SALB_05322</name>
</gene>
<dbReference type="GO" id="GO:0003677">
    <property type="term" value="F:DNA binding"/>
    <property type="evidence" value="ECO:0007669"/>
    <property type="project" value="UniProtKB-KW"/>
</dbReference>
<dbReference type="Proteomes" id="UP000288351">
    <property type="component" value="Unassembled WGS sequence"/>
</dbReference>
<dbReference type="InterPro" id="IPR029063">
    <property type="entry name" value="SAM-dependent_MTases_sf"/>
</dbReference>
<dbReference type="AlphaFoldDB" id="A0A401R4J1"/>
<evidence type="ECO:0000256" key="2">
    <source>
        <dbReference type="ARBA" id="ARBA00022747"/>
    </source>
</evidence>
<dbReference type="InterPro" id="IPR044946">
    <property type="entry name" value="Restrct_endonuc_typeI_TRD_sf"/>
</dbReference>
<feature type="domain" description="Type I restriction modification DNA specificity" evidence="5">
    <location>
        <begin position="534"/>
        <end position="680"/>
    </location>
</feature>
<dbReference type="InterPro" id="IPR052916">
    <property type="entry name" value="Type-I_RE_MTase_Subunit"/>
</dbReference>
<comment type="caution">
    <text evidence="7">The sequence shown here is derived from an EMBL/GenBank/DDBJ whole genome shotgun (WGS) entry which is preliminary data.</text>
</comment>
<proteinExistence type="inferred from homology"/>
<protein>
    <submittedName>
        <fullName evidence="7">Type I restriction endonuclease subunit M</fullName>
    </submittedName>
</protein>
<dbReference type="GO" id="GO:0008170">
    <property type="term" value="F:N-methyltransferase activity"/>
    <property type="evidence" value="ECO:0007669"/>
    <property type="project" value="InterPro"/>
</dbReference>
<dbReference type="InterPro" id="IPR000055">
    <property type="entry name" value="Restrct_endonuc_typeI_TRD"/>
</dbReference>
<dbReference type="Pfam" id="PF01420">
    <property type="entry name" value="Methylase_S"/>
    <property type="match status" value="1"/>
</dbReference>
<dbReference type="CDD" id="cd16961">
    <property type="entry name" value="RMtype1_S_TRD-CR_like"/>
    <property type="match status" value="1"/>
</dbReference>
<organism evidence="7 8">
    <name type="scientific">Streptomyces noursei</name>
    <name type="common">Streptomyces albulus</name>
    <dbReference type="NCBI Taxonomy" id="1971"/>
    <lineage>
        <taxon>Bacteria</taxon>
        <taxon>Bacillati</taxon>
        <taxon>Actinomycetota</taxon>
        <taxon>Actinomycetes</taxon>
        <taxon>Kitasatosporales</taxon>
        <taxon>Streptomycetaceae</taxon>
        <taxon>Streptomyces</taxon>
    </lineage>
</organism>
<evidence type="ECO:0000256" key="3">
    <source>
        <dbReference type="ARBA" id="ARBA00023125"/>
    </source>
</evidence>
<evidence type="ECO:0000256" key="1">
    <source>
        <dbReference type="ARBA" id="ARBA00010923"/>
    </source>
</evidence>
<keyword evidence="2" id="KW-0680">Restriction system</keyword>
<evidence type="ECO:0000313" key="7">
    <source>
        <dbReference type="EMBL" id="GCB92555.1"/>
    </source>
</evidence>
<dbReference type="PRINTS" id="PR00507">
    <property type="entry name" value="N12N6MTFRASE"/>
</dbReference>
<dbReference type="Gene3D" id="3.40.50.150">
    <property type="entry name" value="Vaccinia Virus protein VP39"/>
    <property type="match status" value="1"/>
</dbReference>
<evidence type="ECO:0000256" key="4">
    <source>
        <dbReference type="SAM" id="Coils"/>
    </source>
</evidence>
<dbReference type="GO" id="GO:0009307">
    <property type="term" value="P:DNA restriction-modification system"/>
    <property type="evidence" value="ECO:0007669"/>
    <property type="project" value="UniProtKB-KW"/>
</dbReference>
<feature type="domain" description="DNA methylase adenine-specific" evidence="6">
    <location>
        <begin position="134"/>
        <end position="442"/>
    </location>
</feature>
<sequence>METVESRSASAGLVDRLWRAYAPFQRGRNTFGDLTSMATILLLAGFVEAVGEPEDEFVKRWARATAEAQIGISPLMDLHAALRSASRHPRFPLPDINRLDVELLDGSGGSDDVPWAAAFLAALTQRPALADASLAEICDLLLERHVQEGAFLAGEFHTPQSVARLLVETAAPQPGDRILDPACGAGSVLAAAVKRIAEHGRADGASLEAYATDRSNPRLAMMNLAIHGVDQPVVGASDPVSLYQHQGSGLVDRVVSNPPFNQRIKAVHAVGWPFGEPPEFNANFAWLQLAWSRLSEKGLAAVVMPPGAAWSSGQEAMIRKNMLAGGALMAVIALPANLFAPYTAIPVHVWVLARNKAHHLPVGDAESVLFIDASSLGTQVPRQRCTLTAEDTGRISERFHAWRLSPLATPDEVGFSRSVSHDEIVHNDGSLDPRRYIQVEQQLQTMAPDVGRMRDDLDRHGVATSHSSRAVQEGLSVCERLTRRGFEPPRVSLRSMVNGTPADWFEEDRFEEPMSGLIFAGPSGSLIRAENYVDDGVPVVMPKDLTSNSFSTASIKHVTHRQADELERFRLHLGDVVLARRGELGRCAVVREEQQGWLCGTGCFVLRPPAELDADYFAAYLRTSEARQWLEANSTGSMTMKTISLNALNELPVPLPDLGVQQAIADAMRQLDEHERRLQEQLALTQQIRRDSLTGLLRG</sequence>
<name>A0A401R4J1_STRNR</name>